<dbReference type="PANTHER" id="PTHR43019">
    <property type="entry name" value="SERINE ENDOPROTEASE DEGS"/>
    <property type="match status" value="1"/>
</dbReference>
<dbReference type="Proteomes" id="UP000434582">
    <property type="component" value="Unassembled WGS sequence"/>
</dbReference>
<name>A0A7X1ZCA1_9PROT</name>
<organism evidence="1 2">
    <name type="scientific">Roseospira navarrensis</name>
    <dbReference type="NCBI Taxonomy" id="140058"/>
    <lineage>
        <taxon>Bacteria</taxon>
        <taxon>Pseudomonadati</taxon>
        <taxon>Pseudomonadota</taxon>
        <taxon>Alphaproteobacteria</taxon>
        <taxon>Rhodospirillales</taxon>
        <taxon>Rhodospirillaceae</taxon>
        <taxon>Roseospira</taxon>
    </lineage>
</organism>
<dbReference type="Pfam" id="PF13365">
    <property type="entry name" value="Trypsin_2"/>
    <property type="match status" value="1"/>
</dbReference>
<sequence>MGCPRAAPHRPVSNDPELAVRCPAITGREAILPKSIVSRATVAVGLIALGVVGYCQSATADGQRDAAEQERIDRIRRALAGPQHPVESSLRLSSIGSGFFVGRAGWILTNSHVVSGCQAVSIETPAGVKEKVRVAALSQADDLALLRAPTPAPDVAAFRERLALSDAPVAVVGYPNRGRPTITPQYVPGRATLDPARLTPRFVFQADIRRGASGGPVLDQSGAVVGVVFGAIDTPKVYEETGKVVDDLAFAVNGKVAWAFLKRSGVAPRWARATERLDEDALLERASRFVARVLCWR</sequence>
<dbReference type="AlphaFoldDB" id="A0A7X1ZCA1"/>
<dbReference type="SUPFAM" id="SSF50494">
    <property type="entry name" value="Trypsin-like serine proteases"/>
    <property type="match status" value="1"/>
</dbReference>
<dbReference type="GO" id="GO:0008233">
    <property type="term" value="F:peptidase activity"/>
    <property type="evidence" value="ECO:0007669"/>
    <property type="project" value="UniProtKB-KW"/>
</dbReference>
<keyword evidence="2" id="KW-1185">Reference proteome</keyword>
<dbReference type="PANTHER" id="PTHR43019:SF23">
    <property type="entry name" value="PROTEASE DO-LIKE 5, CHLOROPLASTIC"/>
    <property type="match status" value="1"/>
</dbReference>
<evidence type="ECO:0000313" key="1">
    <source>
        <dbReference type="EMBL" id="MQX35712.1"/>
    </source>
</evidence>
<dbReference type="InterPro" id="IPR009003">
    <property type="entry name" value="Peptidase_S1_PA"/>
</dbReference>
<dbReference type="GO" id="GO:0006508">
    <property type="term" value="P:proteolysis"/>
    <property type="evidence" value="ECO:0007669"/>
    <property type="project" value="UniProtKB-KW"/>
</dbReference>
<keyword evidence="1" id="KW-0645">Protease</keyword>
<keyword evidence="1" id="KW-0378">Hydrolase</keyword>
<dbReference type="Gene3D" id="2.40.10.10">
    <property type="entry name" value="Trypsin-like serine proteases"/>
    <property type="match status" value="2"/>
</dbReference>
<evidence type="ECO:0000313" key="2">
    <source>
        <dbReference type="Proteomes" id="UP000434582"/>
    </source>
</evidence>
<gene>
    <name evidence="1" type="ORF">GHC57_04185</name>
</gene>
<proteinExistence type="predicted"/>
<dbReference type="InterPro" id="IPR043504">
    <property type="entry name" value="Peptidase_S1_PA_chymotrypsin"/>
</dbReference>
<accession>A0A7X1ZCA1</accession>
<dbReference type="EMBL" id="WIVE01000007">
    <property type="protein sequence ID" value="MQX35712.1"/>
    <property type="molecule type" value="Genomic_DNA"/>
</dbReference>
<protein>
    <submittedName>
        <fullName evidence="1">Trypsin-like serine protease</fullName>
    </submittedName>
</protein>
<comment type="caution">
    <text evidence="1">The sequence shown here is derived from an EMBL/GenBank/DDBJ whole genome shotgun (WGS) entry which is preliminary data.</text>
</comment>
<reference evidence="1 2" key="1">
    <citation type="submission" date="2019-10" db="EMBL/GenBank/DDBJ databases">
        <title>Draft whole-genome sequence of the purple nonsulfur photosynthetic bacterium Roseospira navarrensis DSM 15114.</title>
        <authorList>
            <person name="Kyndt J.A."/>
            <person name="Meyer T.E."/>
        </authorList>
    </citation>
    <scope>NUCLEOTIDE SEQUENCE [LARGE SCALE GENOMIC DNA]</scope>
    <source>
        <strain evidence="1 2">DSM 15114</strain>
    </source>
</reference>